<gene>
    <name evidence="2" type="ORF">Nans01_37840</name>
</gene>
<proteinExistence type="predicted"/>
<keyword evidence="1" id="KW-1133">Transmembrane helix</keyword>
<evidence type="ECO:0000256" key="1">
    <source>
        <dbReference type="SAM" id="Phobius"/>
    </source>
</evidence>
<dbReference type="Proteomes" id="UP001165092">
    <property type="component" value="Unassembled WGS sequence"/>
</dbReference>
<feature type="transmembrane region" description="Helical" evidence="1">
    <location>
        <begin position="463"/>
        <end position="484"/>
    </location>
</feature>
<evidence type="ECO:0000313" key="3">
    <source>
        <dbReference type="Proteomes" id="UP001165092"/>
    </source>
</evidence>
<reference evidence="2" key="1">
    <citation type="submission" date="2023-02" db="EMBL/GenBank/DDBJ databases">
        <title>Nocardiopsis ansamitocini NBRC 112285.</title>
        <authorList>
            <person name="Ichikawa N."/>
            <person name="Sato H."/>
            <person name="Tonouchi N."/>
        </authorList>
    </citation>
    <scope>NUCLEOTIDE SEQUENCE</scope>
    <source>
        <strain evidence="2">NBRC 112285</strain>
    </source>
</reference>
<feature type="transmembrane region" description="Helical" evidence="1">
    <location>
        <begin position="383"/>
        <end position="400"/>
    </location>
</feature>
<feature type="transmembrane region" description="Helical" evidence="1">
    <location>
        <begin position="323"/>
        <end position="342"/>
    </location>
</feature>
<protein>
    <submittedName>
        <fullName evidence="2">Uncharacterized protein</fullName>
    </submittedName>
</protein>
<organism evidence="2 3">
    <name type="scientific">Nocardiopsis ansamitocini</name>
    <dbReference type="NCBI Taxonomy" id="1670832"/>
    <lineage>
        <taxon>Bacteria</taxon>
        <taxon>Bacillati</taxon>
        <taxon>Actinomycetota</taxon>
        <taxon>Actinomycetes</taxon>
        <taxon>Streptosporangiales</taxon>
        <taxon>Nocardiopsidaceae</taxon>
        <taxon>Nocardiopsis</taxon>
    </lineage>
</organism>
<dbReference type="EMBL" id="BSQG01000007">
    <property type="protein sequence ID" value="GLU49433.1"/>
    <property type="molecule type" value="Genomic_DNA"/>
</dbReference>
<keyword evidence="3" id="KW-1185">Reference proteome</keyword>
<name>A0A9W6P9H2_9ACTN</name>
<dbReference type="RefSeq" id="WP_285760962.1">
    <property type="nucleotide sequence ID" value="NZ_BSQG01000007.1"/>
</dbReference>
<evidence type="ECO:0000313" key="2">
    <source>
        <dbReference type="EMBL" id="GLU49433.1"/>
    </source>
</evidence>
<feature type="transmembrane region" description="Helical" evidence="1">
    <location>
        <begin position="412"/>
        <end position="443"/>
    </location>
</feature>
<sequence length="500" mass="53000">MTATEAETDPLDGLARRLRSGVMGAPALSHLGASGDPKTAWRRVCPLLATLSDWADRPWGQEAAGVEAMTGGLAQALVPEETERHSTLRVLLTTPHFLVTGSDSEQPPQGSPAERWAIACRAAEAVWSAVESADQAETRRLLPLAARLRFLVLSEPFRHRQQDSGNWVWGAADAHSARVHGVVGWAFGAGSEKLLLARARAARRDWQSCLDSYQSHPLLSAADPAMVEAELSELATAQNSYWRGPLVLSSAPLDKPAPPDGEDEAVSADVVERHLLPRFQLLSAAGLALYGHVPGWNWFLPLTVVGAAAGAFGLAVSGLFTPAAGLGAAAYLLAILDTAALGRQRSAPWALRIPAACAVGLVVLVAFPDWWQRARLDPAFPSAPWAAVLLAAVAWCYLVVEARNHGVSGGQALARALGVTALGAAHAFLVSLIGLVAVAPVLADTAAAARWESLWHGTGGDPWAVLVLATGWCLAVGVFSQILWDDRPITAPLAHLRWQR</sequence>
<accession>A0A9W6P9H2</accession>
<dbReference type="AlphaFoldDB" id="A0A9W6P9H2"/>
<keyword evidence="1" id="KW-0812">Transmembrane</keyword>
<comment type="caution">
    <text evidence="2">The sequence shown here is derived from an EMBL/GenBank/DDBJ whole genome shotgun (WGS) entry which is preliminary data.</text>
</comment>
<feature type="transmembrane region" description="Helical" evidence="1">
    <location>
        <begin position="349"/>
        <end position="371"/>
    </location>
</feature>
<keyword evidence="1" id="KW-0472">Membrane</keyword>